<accession>A0ABR9BDB4</accession>
<organism evidence="2 3">
    <name type="scientific">Thauera sedimentorum</name>
    <dbReference type="NCBI Taxonomy" id="2767595"/>
    <lineage>
        <taxon>Bacteria</taxon>
        <taxon>Pseudomonadati</taxon>
        <taxon>Pseudomonadota</taxon>
        <taxon>Betaproteobacteria</taxon>
        <taxon>Rhodocyclales</taxon>
        <taxon>Zoogloeaceae</taxon>
        <taxon>Thauera</taxon>
    </lineage>
</organism>
<dbReference type="EMBL" id="JACYTO010000002">
    <property type="protein sequence ID" value="MBD8503226.1"/>
    <property type="molecule type" value="Genomic_DNA"/>
</dbReference>
<name>A0ABR9BDB4_9RHOO</name>
<dbReference type="RefSeq" id="WP_187718079.1">
    <property type="nucleotide sequence ID" value="NZ_JACTAH010000002.1"/>
</dbReference>
<proteinExistence type="predicted"/>
<evidence type="ECO:0000313" key="2">
    <source>
        <dbReference type="EMBL" id="MBD8503226.1"/>
    </source>
</evidence>
<protein>
    <submittedName>
        <fullName evidence="2">Polysaccharide pyruvyl transferase family protein</fullName>
    </submittedName>
</protein>
<dbReference type="GO" id="GO:0016740">
    <property type="term" value="F:transferase activity"/>
    <property type="evidence" value="ECO:0007669"/>
    <property type="project" value="UniProtKB-KW"/>
</dbReference>
<evidence type="ECO:0000313" key="3">
    <source>
        <dbReference type="Proteomes" id="UP000603602"/>
    </source>
</evidence>
<dbReference type="Proteomes" id="UP000603602">
    <property type="component" value="Unassembled WGS sequence"/>
</dbReference>
<keyword evidence="3" id="KW-1185">Reference proteome</keyword>
<evidence type="ECO:0000259" key="1">
    <source>
        <dbReference type="Pfam" id="PF04230"/>
    </source>
</evidence>
<comment type="caution">
    <text evidence="2">The sequence shown here is derived from an EMBL/GenBank/DDBJ whole genome shotgun (WGS) entry which is preliminary data.</text>
</comment>
<keyword evidence="2" id="KW-0808">Transferase</keyword>
<reference evidence="3" key="1">
    <citation type="submission" date="2023-07" db="EMBL/GenBank/DDBJ databases">
        <title>Thauera sp. CAU 1555 isolated from sand of Yaerae Beach.</title>
        <authorList>
            <person name="Kim W."/>
        </authorList>
    </citation>
    <scope>NUCLEOTIDE SEQUENCE [LARGE SCALE GENOMIC DNA]</scope>
    <source>
        <strain evidence="3">CAU 1555</strain>
    </source>
</reference>
<sequence>MTARPIKLFWWQGDGAHDVSRRNFGDYLSPLIVEMVSRRPVVFAPVASADMLAIGTILKRERQARFFGFPRKLHIWGSGAGKPDERFPARHYYHAVRGHLTLARIKATGGASPALGDPGILAGRYVDGRQAPDKTFTLGIIPHFVDQSLKAVTEIGSRPNTLVINVFDPVDSVLEQIRRCHFILSSSMHGLIVSDAFGIPNRRILLSDKVKSSMKFEDYYSIYGLQEPQPLTPAEVLDPRFKLDLIAESYARPGLQALQDRLAAAFPDL</sequence>
<dbReference type="Pfam" id="PF04230">
    <property type="entry name" value="PS_pyruv_trans"/>
    <property type="match status" value="1"/>
</dbReference>
<gene>
    <name evidence="2" type="ORF">IFO67_10075</name>
</gene>
<feature type="domain" description="Polysaccharide pyruvyl transferase" evidence="1">
    <location>
        <begin position="89"/>
        <end position="201"/>
    </location>
</feature>
<dbReference type="InterPro" id="IPR007345">
    <property type="entry name" value="Polysacch_pyruvyl_Trfase"/>
</dbReference>